<feature type="transmembrane region" description="Helical" evidence="9">
    <location>
        <begin position="46"/>
        <end position="70"/>
    </location>
</feature>
<evidence type="ECO:0000256" key="3">
    <source>
        <dbReference type="ARBA" id="ARBA00022448"/>
    </source>
</evidence>
<feature type="transmembrane region" description="Helical" evidence="9">
    <location>
        <begin position="133"/>
        <end position="157"/>
    </location>
</feature>
<evidence type="ECO:0000256" key="2">
    <source>
        <dbReference type="ARBA" id="ARBA00005697"/>
    </source>
</evidence>
<feature type="transmembrane region" description="Helical" evidence="9">
    <location>
        <begin position="412"/>
        <end position="429"/>
    </location>
</feature>
<gene>
    <name evidence="10" type="ORF">EDD53_0093</name>
</gene>
<dbReference type="InterPro" id="IPR026033">
    <property type="entry name" value="Azg-like_bact_archaea"/>
</dbReference>
<keyword evidence="7 8" id="KW-0472">Membrane</keyword>
<comment type="similarity">
    <text evidence="2 8">Belongs to the nucleobase:cation symporter-2 (NCS2) (TC 2.A.40) family. Azg-like subfamily.</text>
</comment>
<feature type="transmembrane region" description="Helical" evidence="9">
    <location>
        <begin position="102"/>
        <end position="121"/>
    </location>
</feature>
<protein>
    <submittedName>
        <fullName evidence="10">AGZA family xanthine/uracil permease-like MFS transporter</fullName>
    </submittedName>
</protein>
<feature type="transmembrane region" description="Helical" evidence="9">
    <location>
        <begin position="317"/>
        <end position="335"/>
    </location>
</feature>
<dbReference type="EMBL" id="RKQK01000001">
    <property type="protein sequence ID" value="RPE70980.1"/>
    <property type="molecule type" value="Genomic_DNA"/>
</dbReference>
<feature type="transmembrane region" description="Helical" evidence="9">
    <location>
        <begin position="169"/>
        <end position="187"/>
    </location>
</feature>
<dbReference type="GO" id="GO:0005345">
    <property type="term" value="F:purine nucleobase transmembrane transporter activity"/>
    <property type="evidence" value="ECO:0007669"/>
    <property type="project" value="TreeGrafter"/>
</dbReference>
<feature type="transmembrane region" description="Helical" evidence="9">
    <location>
        <begin position="373"/>
        <end position="400"/>
    </location>
</feature>
<comment type="caution">
    <text evidence="10">The sequence shown here is derived from an EMBL/GenBank/DDBJ whole genome shotgun (WGS) entry which is preliminary data.</text>
</comment>
<dbReference type="AlphaFoldDB" id="A0A3N4VAY6"/>
<proteinExistence type="inferred from homology"/>
<dbReference type="PANTHER" id="PTHR43337:SF1">
    <property type="entry name" value="XANTHINE_URACIL PERMEASE C887.17-RELATED"/>
    <property type="match status" value="1"/>
</dbReference>
<comment type="subcellular location">
    <subcellularLocation>
        <location evidence="1 8">Cell membrane</location>
        <topology evidence="1 8">Multi-pass membrane protein</topology>
    </subcellularLocation>
</comment>
<feature type="transmembrane region" description="Helical" evidence="9">
    <location>
        <begin position="21"/>
        <end position="40"/>
    </location>
</feature>
<dbReference type="RefSeq" id="WP_123791237.1">
    <property type="nucleotide sequence ID" value="NZ_RKQK01000001.1"/>
</dbReference>
<evidence type="ECO:0000256" key="6">
    <source>
        <dbReference type="ARBA" id="ARBA00022989"/>
    </source>
</evidence>
<dbReference type="InterPro" id="IPR045018">
    <property type="entry name" value="Azg-like"/>
</dbReference>
<dbReference type="OrthoDB" id="9808458at2"/>
<sequence>MLEKLFKLSASGTSLRKEVMAGFATFLTMAYIMVINPSILSTEGTGMSFGAVFTATILAAAIGTLIMGLYANWPVALAPGMGLNAFFTFGVIFGMGYTYQQALAAVFVAGVVFIILSVTPARKYLINAIPRSMKLGIGAGIGLFLAIIGFIGSGLVVDNPATLLSIGDVSSAPVLLAGLGLVIMTVLDRLGVPGAVIIGILVVSVIAWVTGVSSIGGIVSAPPAPSHMFELDFSLIATGGFIGVAFAFLFVDFLDTAGTLTSVANLTSRVNENGEVEDVERALLADSAATTVGAVLGTSNTTSYIESAAGIREGGKTGLVAVTVAALFLVCLFFAPLAQSIPAFATAPALVFVATLFLKNLKDIDWDDVTEYVPAVLAALLMPFTYSISHGIAVGFITYVLVKVLSGRFSDLNLGSIVIAAVSVLYFVAI</sequence>
<reference evidence="10 11" key="1">
    <citation type="submission" date="2018-11" db="EMBL/GenBank/DDBJ databases">
        <title>Genomic Encyclopedia of Type Strains, Phase IV (KMG-IV): sequencing the most valuable type-strain genomes for metagenomic binning, comparative biology and taxonomic classification.</title>
        <authorList>
            <person name="Goeker M."/>
        </authorList>
    </citation>
    <scope>NUCLEOTIDE SEQUENCE [LARGE SCALE GENOMIC DNA]</scope>
    <source>
        <strain evidence="10 11">DSM 104731</strain>
    </source>
</reference>
<keyword evidence="3 8" id="KW-0813">Transport</keyword>
<feature type="transmembrane region" description="Helical" evidence="9">
    <location>
        <begin position="233"/>
        <end position="254"/>
    </location>
</feature>
<dbReference type="PIRSF" id="PIRSF005353">
    <property type="entry name" value="PbuG"/>
    <property type="match status" value="1"/>
</dbReference>
<evidence type="ECO:0000256" key="9">
    <source>
        <dbReference type="SAM" id="Phobius"/>
    </source>
</evidence>
<evidence type="ECO:0000313" key="11">
    <source>
        <dbReference type="Proteomes" id="UP000269689"/>
    </source>
</evidence>
<feature type="transmembrane region" description="Helical" evidence="9">
    <location>
        <begin position="194"/>
        <end position="221"/>
    </location>
</feature>
<keyword evidence="11" id="KW-1185">Reference proteome</keyword>
<dbReference type="PANTHER" id="PTHR43337">
    <property type="entry name" value="XANTHINE/URACIL PERMEASE C887.17-RELATED"/>
    <property type="match status" value="1"/>
</dbReference>
<evidence type="ECO:0000256" key="1">
    <source>
        <dbReference type="ARBA" id="ARBA00004651"/>
    </source>
</evidence>
<keyword evidence="4 8" id="KW-1003">Cell membrane</keyword>
<evidence type="ECO:0000313" key="10">
    <source>
        <dbReference type="EMBL" id="RPE70980.1"/>
    </source>
</evidence>
<dbReference type="Pfam" id="PF00860">
    <property type="entry name" value="Xan_ur_permease"/>
    <property type="match status" value="1"/>
</dbReference>
<evidence type="ECO:0000256" key="7">
    <source>
        <dbReference type="ARBA" id="ARBA00023136"/>
    </source>
</evidence>
<accession>A0A3N4VAY6</accession>
<feature type="transmembrane region" description="Helical" evidence="9">
    <location>
        <begin position="341"/>
        <end position="361"/>
    </location>
</feature>
<evidence type="ECO:0000256" key="4">
    <source>
        <dbReference type="ARBA" id="ARBA00022475"/>
    </source>
</evidence>
<keyword evidence="5 8" id="KW-0812">Transmembrane</keyword>
<keyword evidence="6 8" id="KW-1133">Transmembrane helix</keyword>
<dbReference type="Proteomes" id="UP000269689">
    <property type="component" value="Unassembled WGS sequence"/>
</dbReference>
<dbReference type="GO" id="GO:0005886">
    <property type="term" value="C:plasma membrane"/>
    <property type="evidence" value="ECO:0007669"/>
    <property type="project" value="UniProtKB-SubCell"/>
</dbReference>
<name>A0A3N4VAY6_9RHOB</name>
<organism evidence="10 11">
    <name type="scientific">Pacificibacter maritimus</name>
    <dbReference type="NCBI Taxonomy" id="762213"/>
    <lineage>
        <taxon>Bacteria</taxon>
        <taxon>Pseudomonadati</taxon>
        <taxon>Pseudomonadota</taxon>
        <taxon>Alphaproteobacteria</taxon>
        <taxon>Rhodobacterales</taxon>
        <taxon>Roseobacteraceae</taxon>
        <taxon>Pacificibacter</taxon>
    </lineage>
</organism>
<dbReference type="InterPro" id="IPR006043">
    <property type="entry name" value="NCS2"/>
</dbReference>
<feature type="transmembrane region" description="Helical" evidence="9">
    <location>
        <begin position="77"/>
        <end position="96"/>
    </location>
</feature>
<evidence type="ECO:0000256" key="8">
    <source>
        <dbReference type="PIRNR" id="PIRNR005353"/>
    </source>
</evidence>
<evidence type="ECO:0000256" key="5">
    <source>
        <dbReference type="ARBA" id="ARBA00022692"/>
    </source>
</evidence>